<gene>
    <name evidence="1" type="ORF">O4213_04305</name>
</gene>
<evidence type="ECO:0000313" key="2">
    <source>
        <dbReference type="Proteomes" id="UP001067235"/>
    </source>
</evidence>
<dbReference type="EMBL" id="JAPWIE010000001">
    <property type="protein sequence ID" value="MCZ4549190.1"/>
    <property type="molecule type" value="Genomic_DNA"/>
</dbReference>
<dbReference type="Gene3D" id="1.10.357.10">
    <property type="entry name" value="Tetracycline Repressor, domain 2"/>
    <property type="match status" value="1"/>
</dbReference>
<dbReference type="SUPFAM" id="SSF46689">
    <property type="entry name" value="Homeodomain-like"/>
    <property type="match status" value="1"/>
</dbReference>
<organism evidence="1 2">
    <name type="scientific">Gordonia rubripertincta</name>
    <name type="common">Rhodococcus corallinus</name>
    <dbReference type="NCBI Taxonomy" id="36822"/>
    <lineage>
        <taxon>Bacteria</taxon>
        <taxon>Bacillati</taxon>
        <taxon>Actinomycetota</taxon>
        <taxon>Actinomycetes</taxon>
        <taxon>Mycobacteriales</taxon>
        <taxon>Gordoniaceae</taxon>
        <taxon>Gordonia</taxon>
    </lineage>
</organism>
<sequence>MTDTEVAGRRSNKRGMATRDSMLDAALRSLASGEPGAVSGNRIAKEIGATWGTIKYQFGDIDGLWAAVLHYTAERRGDLPASAPASASLRDRVSAIVDNLYEGLSGKDSRAIETLRAAMPRDRAEFERLYPLTAAEFESWRQAWLDTCRRAFSGLDVDPERVAEVAAFIPGAMRGMVSERQLGTYTDLDLARRGFTNAIVNYLEPPLPATGPA</sequence>
<keyword evidence="2" id="KW-1185">Reference proteome</keyword>
<comment type="caution">
    <text evidence="1">The sequence shown here is derived from an EMBL/GenBank/DDBJ whole genome shotgun (WGS) entry which is preliminary data.</text>
</comment>
<reference evidence="1" key="1">
    <citation type="submission" date="2022-12" db="EMBL/GenBank/DDBJ databases">
        <authorList>
            <person name="Krivoruchko A.V."/>
            <person name="Elkin A."/>
        </authorList>
    </citation>
    <scope>NUCLEOTIDE SEQUENCE</scope>
    <source>
        <strain evidence="1">IEGM 1388</strain>
    </source>
</reference>
<dbReference type="InterPro" id="IPR009057">
    <property type="entry name" value="Homeodomain-like_sf"/>
</dbReference>
<name>A0ABT4MRA9_GORRU</name>
<dbReference type="RefSeq" id="WP_084837126.1">
    <property type="nucleotide sequence ID" value="NZ_JAPWIE010000001.1"/>
</dbReference>
<dbReference type="Proteomes" id="UP001067235">
    <property type="component" value="Unassembled WGS sequence"/>
</dbReference>
<evidence type="ECO:0000313" key="1">
    <source>
        <dbReference type="EMBL" id="MCZ4549190.1"/>
    </source>
</evidence>
<proteinExistence type="predicted"/>
<protein>
    <submittedName>
        <fullName evidence="1">TetR/AcrR family transcriptional regulator</fullName>
    </submittedName>
</protein>
<accession>A0ABT4MRA9</accession>